<evidence type="ECO:0000256" key="1">
    <source>
        <dbReference type="ARBA" id="ARBA00023002"/>
    </source>
</evidence>
<dbReference type="InterPro" id="IPR013328">
    <property type="entry name" value="6PGD_dom2"/>
</dbReference>
<dbReference type="Pfam" id="PF00725">
    <property type="entry name" value="3HCDH"/>
    <property type="match status" value="1"/>
</dbReference>
<sequence length="595" mass="64520">MPAIIETPQWSAPADHQSRNVVVLGGGCDDALQYIKENVTAFATRVTTGRSPGTASATLNLEAAVQDAWIVIECVPEVLDLKINVFAELENLAPQDCILASNSSSYKSSAMLAKIEKQSTKTRICNMHYMMPPTNLVVEIMTDGLTYPDLMQWLAERTKEAGLSPYVAVKESTGFIFNRIWAAIKRECLMVMAEGVSTPEQIDKAWIEMLGGKFGPCKSMDSVGLDTVALIEKHYIEERGLDSALTVDFLQKNYLDHGKLGLKSDKGGLYAPKPSTPQSAPATSPPQKKLIVLDTGLGQPLTNKTPAQILSSGRLLEVSPDGKTQRVLSEGLNMPDGVEEHDGKLYYTNMGMPSLNDGSVCCVNLDGTGTTTIIPPGKIYTPKQLSIDHAAKKLYIADREGCSIWRSNIDGTNLELLIDNANRASHKHDAPPGDIMDQCIGITIAPSLNKFFWTQKGPAKGNRGRIFSAPIEIPENTAAFTRTDISVLAQTLPEPIDLQYVAEANTLYWTDRGEVPFGNCLYKAALTNEGTLAEKPQILAQNFNEAIGVKVDVGSGCIYVSDLGGAVWMVQGDGSGKKERILDEQTSCFTGLTLV</sequence>
<evidence type="ECO:0000256" key="2">
    <source>
        <dbReference type="SAM" id="MobiDB-lite"/>
    </source>
</evidence>
<dbReference type="InterPro" id="IPR006108">
    <property type="entry name" value="3HC_DH_C"/>
</dbReference>
<feature type="domain" description="3-hydroxyacyl-CoA dehydrogenase C-terminal" evidence="3">
    <location>
        <begin position="174"/>
        <end position="268"/>
    </location>
</feature>
<feature type="compositionally biased region" description="Low complexity" evidence="2">
    <location>
        <begin position="267"/>
        <end position="286"/>
    </location>
</feature>
<dbReference type="Gene3D" id="2.120.10.30">
    <property type="entry name" value="TolB, C-terminal domain"/>
    <property type="match status" value="1"/>
</dbReference>
<dbReference type="SUPFAM" id="SSF48179">
    <property type="entry name" value="6-phosphogluconate dehydrogenase C-terminal domain-like"/>
    <property type="match status" value="1"/>
</dbReference>
<dbReference type="SUPFAM" id="SSF63829">
    <property type="entry name" value="Calcium-dependent phosphotriesterase"/>
    <property type="match status" value="1"/>
</dbReference>
<protein>
    <recommendedName>
        <fullName evidence="7">3-hydroxyacyl-CoA dehydrogenase</fullName>
    </recommendedName>
</protein>
<dbReference type="EMBL" id="CAIJEN010000003">
    <property type="protein sequence ID" value="CAD0083892.1"/>
    <property type="molecule type" value="Genomic_DNA"/>
</dbReference>
<accession>A0A9N8P644</accession>
<name>A0A9N8P644_9PEZI</name>
<dbReference type="InterPro" id="IPR011042">
    <property type="entry name" value="6-blade_b-propeller_TolB-like"/>
</dbReference>
<comment type="caution">
    <text evidence="5">The sequence shown here is derived from an EMBL/GenBank/DDBJ whole genome shotgun (WGS) entry which is preliminary data.</text>
</comment>
<dbReference type="SUPFAM" id="SSF51735">
    <property type="entry name" value="NAD(P)-binding Rossmann-fold domains"/>
    <property type="match status" value="1"/>
</dbReference>
<dbReference type="GO" id="GO:0006631">
    <property type="term" value="P:fatty acid metabolic process"/>
    <property type="evidence" value="ECO:0007669"/>
    <property type="project" value="InterPro"/>
</dbReference>
<dbReference type="PANTHER" id="PTHR48075:SF3">
    <property type="entry name" value="3-HYDROXYACYL-COA DEHYDROGENASE"/>
    <property type="match status" value="1"/>
</dbReference>
<evidence type="ECO:0000313" key="6">
    <source>
        <dbReference type="Proteomes" id="UP000716446"/>
    </source>
</evidence>
<dbReference type="PANTHER" id="PTHR48075">
    <property type="entry name" value="3-HYDROXYACYL-COA DEHYDROGENASE FAMILY PROTEIN"/>
    <property type="match status" value="1"/>
</dbReference>
<organism evidence="5 6">
    <name type="scientific">Aureobasidium vineae</name>
    <dbReference type="NCBI Taxonomy" id="2773715"/>
    <lineage>
        <taxon>Eukaryota</taxon>
        <taxon>Fungi</taxon>
        <taxon>Dikarya</taxon>
        <taxon>Ascomycota</taxon>
        <taxon>Pezizomycotina</taxon>
        <taxon>Dothideomycetes</taxon>
        <taxon>Dothideomycetidae</taxon>
        <taxon>Dothideales</taxon>
        <taxon>Saccotheciaceae</taxon>
        <taxon>Aureobasidium</taxon>
    </lineage>
</organism>
<dbReference type="InterPro" id="IPR036291">
    <property type="entry name" value="NAD(P)-bd_dom_sf"/>
</dbReference>
<dbReference type="Pfam" id="PF02737">
    <property type="entry name" value="3HCDH_N"/>
    <property type="match status" value="1"/>
</dbReference>
<dbReference type="SMART" id="SM00135">
    <property type="entry name" value="LY"/>
    <property type="match status" value="2"/>
</dbReference>
<dbReference type="InterPro" id="IPR000033">
    <property type="entry name" value="LDLR_classB_rpt"/>
</dbReference>
<reference evidence="5" key="1">
    <citation type="submission" date="2020-06" db="EMBL/GenBank/DDBJ databases">
        <authorList>
            <person name="Onetto C."/>
        </authorList>
    </citation>
    <scope>NUCLEOTIDE SEQUENCE</scope>
</reference>
<dbReference type="GO" id="GO:0070403">
    <property type="term" value="F:NAD+ binding"/>
    <property type="evidence" value="ECO:0007669"/>
    <property type="project" value="InterPro"/>
</dbReference>
<evidence type="ECO:0000259" key="3">
    <source>
        <dbReference type="Pfam" id="PF00725"/>
    </source>
</evidence>
<feature type="region of interest" description="Disordered" evidence="2">
    <location>
        <begin position="266"/>
        <end position="286"/>
    </location>
</feature>
<feature type="domain" description="3-hydroxyacyl-CoA dehydrogenase NAD binding" evidence="4">
    <location>
        <begin position="54"/>
        <end position="168"/>
    </location>
</feature>
<dbReference type="InterPro" id="IPR006176">
    <property type="entry name" value="3-OHacyl-CoA_DH_NAD-bd"/>
</dbReference>
<proteinExistence type="predicted"/>
<dbReference type="GO" id="GO:0016616">
    <property type="term" value="F:oxidoreductase activity, acting on the CH-OH group of donors, NAD or NADP as acceptor"/>
    <property type="evidence" value="ECO:0007669"/>
    <property type="project" value="InterPro"/>
</dbReference>
<evidence type="ECO:0000259" key="4">
    <source>
        <dbReference type="Pfam" id="PF02737"/>
    </source>
</evidence>
<gene>
    <name evidence="5" type="ORF">AWRI4619_LOCUS2459</name>
</gene>
<keyword evidence="1" id="KW-0560">Oxidoreductase</keyword>
<evidence type="ECO:0008006" key="7">
    <source>
        <dbReference type="Google" id="ProtNLM"/>
    </source>
</evidence>
<dbReference type="Gene3D" id="3.40.50.720">
    <property type="entry name" value="NAD(P)-binding Rossmann-like Domain"/>
    <property type="match status" value="1"/>
</dbReference>
<evidence type="ECO:0000313" key="5">
    <source>
        <dbReference type="EMBL" id="CAD0083892.1"/>
    </source>
</evidence>
<dbReference type="Proteomes" id="UP000716446">
    <property type="component" value="Unassembled WGS sequence"/>
</dbReference>
<dbReference type="AlphaFoldDB" id="A0A9N8P644"/>
<dbReference type="Gene3D" id="1.10.1040.10">
    <property type="entry name" value="N-(1-d-carboxylethyl)-l-norvaline Dehydrogenase, domain 2"/>
    <property type="match status" value="1"/>
</dbReference>
<keyword evidence="6" id="KW-1185">Reference proteome</keyword>
<dbReference type="InterPro" id="IPR008927">
    <property type="entry name" value="6-PGluconate_DH-like_C_sf"/>
</dbReference>